<dbReference type="GO" id="GO:0005789">
    <property type="term" value="C:endoplasmic reticulum membrane"/>
    <property type="evidence" value="ECO:0007669"/>
    <property type="project" value="UniProtKB-SubCell"/>
</dbReference>
<evidence type="ECO:0000256" key="11">
    <source>
        <dbReference type="ARBA" id="ARBA00040992"/>
    </source>
</evidence>
<comment type="subcellular location">
    <subcellularLocation>
        <location evidence="2">Endoplasmic reticulum membrane</location>
        <topology evidence="2">Multi-pass membrane protein</topology>
    </subcellularLocation>
</comment>
<dbReference type="AlphaFoldDB" id="A0A914WWK3"/>
<evidence type="ECO:0000256" key="10">
    <source>
        <dbReference type="ARBA" id="ARBA00039026"/>
    </source>
</evidence>
<accession>A0A914WWK3</accession>
<evidence type="ECO:0000256" key="2">
    <source>
        <dbReference type="ARBA" id="ARBA00004477"/>
    </source>
</evidence>
<reference evidence="17" key="1">
    <citation type="submission" date="2022-11" db="UniProtKB">
        <authorList>
            <consortium name="WormBaseParasite"/>
        </authorList>
    </citation>
    <scope>IDENTIFICATION</scope>
</reference>
<feature type="transmembrane region" description="Helical" evidence="13">
    <location>
        <begin position="452"/>
        <end position="474"/>
    </location>
</feature>
<comment type="catalytic activity">
    <reaction evidence="12">
        <text>1-O-(1,2-saturated-alkyl)-sn-glycerol + (6R)-L-erythro-5,6,7,8-tetrahydrobiopterin + O2 = a 1-(1-hydroxyalkyl)-sn-glycerol + (6R)-L-erythro-6,7-dihydrobiopterin + H2O</text>
        <dbReference type="Rhea" id="RHEA:36255"/>
        <dbReference type="ChEBI" id="CHEBI:15377"/>
        <dbReference type="ChEBI" id="CHEBI:15379"/>
        <dbReference type="ChEBI" id="CHEBI:43120"/>
        <dbReference type="ChEBI" id="CHEBI:59560"/>
        <dbReference type="ChEBI" id="CHEBI:73418"/>
        <dbReference type="ChEBI" id="CHEBI:83957"/>
        <dbReference type="EC" id="1.14.16.5"/>
    </reaction>
</comment>
<evidence type="ECO:0000256" key="12">
    <source>
        <dbReference type="ARBA" id="ARBA00047556"/>
    </source>
</evidence>
<evidence type="ECO:0000256" key="6">
    <source>
        <dbReference type="ARBA" id="ARBA00023002"/>
    </source>
</evidence>
<feature type="transmembrane region" description="Helical" evidence="13">
    <location>
        <begin position="97"/>
        <end position="117"/>
    </location>
</feature>
<keyword evidence="7" id="KW-0408">Iron</keyword>
<dbReference type="Pfam" id="PF24858">
    <property type="entry name" value="AGMP_C"/>
    <property type="match status" value="1"/>
</dbReference>
<keyword evidence="6" id="KW-0560">Oxidoreductase</keyword>
<evidence type="ECO:0000256" key="7">
    <source>
        <dbReference type="ARBA" id="ARBA00023004"/>
    </source>
</evidence>
<dbReference type="GO" id="GO:0005506">
    <property type="term" value="F:iron ion binding"/>
    <property type="evidence" value="ECO:0007669"/>
    <property type="project" value="InterPro"/>
</dbReference>
<name>A0A914WWK3_9BILA</name>
<evidence type="ECO:0000256" key="5">
    <source>
        <dbReference type="ARBA" id="ARBA00022989"/>
    </source>
</evidence>
<proteinExistence type="inferred from homology"/>
<evidence type="ECO:0000259" key="14">
    <source>
        <dbReference type="Pfam" id="PF04116"/>
    </source>
</evidence>
<dbReference type="InterPro" id="IPR051689">
    <property type="entry name" value="Sterol_desaturase/TMEM195"/>
</dbReference>
<feature type="domain" description="Fatty acid hydroxylase" evidence="14">
    <location>
        <begin position="130"/>
        <end position="262"/>
    </location>
</feature>
<protein>
    <recommendedName>
        <fullName evidence="11">Alkylglycerol monooxygenase</fullName>
        <ecNumber evidence="10">1.14.16.5</ecNumber>
    </recommendedName>
</protein>
<keyword evidence="8 13" id="KW-0472">Membrane</keyword>
<feature type="domain" description="Alkylglycerol monooxygenase C-terminal" evidence="15">
    <location>
        <begin position="369"/>
        <end position="439"/>
    </location>
</feature>
<dbReference type="PANTHER" id="PTHR21624:SF4">
    <property type="entry name" value="ALKYLGLYCEROL MONOOXYGENASE"/>
    <property type="match status" value="1"/>
</dbReference>
<dbReference type="PANTHER" id="PTHR21624">
    <property type="entry name" value="STEROL DESATURASE-RELATED PROTEIN"/>
    <property type="match status" value="1"/>
</dbReference>
<dbReference type="GO" id="GO:0008610">
    <property type="term" value="P:lipid biosynthetic process"/>
    <property type="evidence" value="ECO:0007669"/>
    <property type="project" value="InterPro"/>
</dbReference>
<evidence type="ECO:0000313" key="16">
    <source>
        <dbReference type="Proteomes" id="UP000887566"/>
    </source>
</evidence>
<dbReference type="EC" id="1.14.16.5" evidence="10"/>
<keyword evidence="5 13" id="KW-1133">Transmembrane helix</keyword>
<evidence type="ECO:0000256" key="8">
    <source>
        <dbReference type="ARBA" id="ARBA00023136"/>
    </source>
</evidence>
<dbReference type="Pfam" id="PF04116">
    <property type="entry name" value="FA_hydroxylase"/>
    <property type="match status" value="1"/>
</dbReference>
<dbReference type="GO" id="GO:0050479">
    <property type="term" value="F:glyceryl-ether monooxygenase activity"/>
    <property type="evidence" value="ECO:0007669"/>
    <property type="project" value="UniProtKB-EC"/>
</dbReference>
<dbReference type="InterPro" id="IPR006694">
    <property type="entry name" value="Fatty_acid_hydroxylase"/>
</dbReference>
<comment type="similarity">
    <text evidence="9">Belongs to the sterol desaturase family. TMEM195 subfamily.</text>
</comment>
<evidence type="ECO:0000256" key="3">
    <source>
        <dbReference type="ARBA" id="ARBA00022692"/>
    </source>
</evidence>
<keyword evidence="4" id="KW-0256">Endoplasmic reticulum</keyword>
<evidence type="ECO:0000259" key="15">
    <source>
        <dbReference type="Pfam" id="PF24858"/>
    </source>
</evidence>
<evidence type="ECO:0000256" key="13">
    <source>
        <dbReference type="SAM" id="Phobius"/>
    </source>
</evidence>
<dbReference type="WBParaSite" id="PSAMB.scaffold537size47759.g6933.t1">
    <property type="protein sequence ID" value="PSAMB.scaffold537size47759.g6933.t1"/>
    <property type="gene ID" value="PSAMB.scaffold537size47759.g6933"/>
</dbReference>
<dbReference type="GO" id="GO:0006643">
    <property type="term" value="P:membrane lipid metabolic process"/>
    <property type="evidence" value="ECO:0007669"/>
    <property type="project" value="TreeGrafter"/>
</dbReference>
<keyword evidence="3 13" id="KW-0812">Transmembrane</keyword>
<evidence type="ECO:0000256" key="1">
    <source>
        <dbReference type="ARBA" id="ARBA00001962"/>
    </source>
</evidence>
<comment type="cofactor">
    <cofactor evidence="1">
        <name>Fe cation</name>
        <dbReference type="ChEBI" id="CHEBI:24875"/>
    </cofactor>
</comment>
<evidence type="ECO:0000256" key="4">
    <source>
        <dbReference type="ARBA" id="ARBA00022824"/>
    </source>
</evidence>
<feature type="transmembrane region" description="Helical" evidence="13">
    <location>
        <begin position="366"/>
        <end position="386"/>
    </location>
</feature>
<dbReference type="InterPro" id="IPR056853">
    <property type="entry name" value="AGMP_C"/>
</dbReference>
<dbReference type="Proteomes" id="UP000887566">
    <property type="component" value="Unplaced"/>
</dbReference>
<feature type="transmembrane region" description="Helical" evidence="13">
    <location>
        <begin position="56"/>
        <end position="76"/>
    </location>
</feature>
<evidence type="ECO:0000313" key="17">
    <source>
        <dbReference type="WBParaSite" id="PSAMB.scaffold537size47759.g6933.t1"/>
    </source>
</evidence>
<sequence>MDNRTFIDVIFSNTSLGHRILDNLSFLNLRYVFYIVSPYESTYARYEDVPNYNVEVGTWFLVLFLLEFAILWIQGIRDRHELNDTITSMSAVILSQIFKFGGRTIAIYGYLLIWNNFRVLELPWDSPWTWLLTLLTQDFLYYVGHRAVHEAGFLWALHAIHHSSEYYNLSTALRQAAIQDVGLMWFDMLQAFFIPPQIFLVHRYFNEVFQFWLHTSLVGSLGPFGEVFNTPSYHRVHHGRNPYCIDKNYGAVFIIWDKMFGTFERERGDDPPIYGLVTNVKSFNQLWLQFSVFKEILYDKVWMKDEEGKDVFPGIRNKIKAALYPPGYFPGKKTKFFFHWYCLEDPKDGVPEVEMPVHKYNPQIPLWIKLYCIGHFLMLLSIYFHFEHDRFSLSYVDFTLQVAFIVYTMQCFGAFFDNVPYASYLELSRCALVFGYHCYLTTDVYGPRPSRIFALTIWMLSSLLWAGYIAQLFVSKIQDDNATKVHPKKQTIKAAEEGQAKSEPIETVSARVAEAELFDRQVNAQVAGASDRETGVQDSAVSVRL</sequence>
<organism evidence="16 17">
    <name type="scientific">Plectus sambesii</name>
    <dbReference type="NCBI Taxonomy" id="2011161"/>
    <lineage>
        <taxon>Eukaryota</taxon>
        <taxon>Metazoa</taxon>
        <taxon>Ecdysozoa</taxon>
        <taxon>Nematoda</taxon>
        <taxon>Chromadorea</taxon>
        <taxon>Plectida</taxon>
        <taxon>Plectina</taxon>
        <taxon>Plectoidea</taxon>
        <taxon>Plectidae</taxon>
        <taxon>Plectus</taxon>
    </lineage>
</organism>
<evidence type="ECO:0000256" key="9">
    <source>
        <dbReference type="ARBA" id="ARBA00038190"/>
    </source>
</evidence>
<keyword evidence="16" id="KW-1185">Reference proteome</keyword>